<dbReference type="SMART" id="SM00749">
    <property type="entry name" value="BON"/>
    <property type="match status" value="2"/>
</dbReference>
<dbReference type="AlphaFoldDB" id="A0A158F6Y8"/>
<protein>
    <submittedName>
        <fullName evidence="4">Lipoprotein</fullName>
    </submittedName>
</protein>
<evidence type="ECO:0000256" key="2">
    <source>
        <dbReference type="SAM" id="MobiDB-lite"/>
    </source>
</evidence>
<sequence length="277" mass="28604">MILKGNELMKKTRVRSTLARATLLVSLLSGVALTLQGCPLVVIGAMGGAVGGGTLVATDRRTLGAQTEDREIQVKAKSRIGESLPDQAHVSVTVFNRRVLLTGEVPADQWKQKAEEVVRGINNVNSIVNELAIQGASSLSSRTNDAYLESRVKGALVGEKDLRANYYKVVCERGTVYLMGLVTREEGNAGANVAAQVPGVAQVVKVFQYIKPEEAQALSAAAASGASAAAAPAPANSDATVGAVPDSSVSSTPLDVQAPAPVKNSDVHPGSPAPAGK</sequence>
<dbReference type="Pfam" id="PF04972">
    <property type="entry name" value="BON"/>
    <property type="match status" value="2"/>
</dbReference>
<dbReference type="PANTHER" id="PTHR34606">
    <property type="entry name" value="BON DOMAIN-CONTAINING PROTEIN"/>
    <property type="match status" value="1"/>
</dbReference>
<feature type="compositionally biased region" description="Low complexity" evidence="2">
    <location>
        <begin position="229"/>
        <end position="239"/>
    </location>
</feature>
<evidence type="ECO:0000256" key="1">
    <source>
        <dbReference type="ARBA" id="ARBA00022729"/>
    </source>
</evidence>
<dbReference type="Proteomes" id="UP000054683">
    <property type="component" value="Unassembled WGS sequence"/>
</dbReference>
<feature type="domain" description="BON" evidence="3">
    <location>
        <begin position="66"/>
        <end position="135"/>
    </location>
</feature>
<keyword evidence="4" id="KW-0449">Lipoprotein</keyword>
<dbReference type="PANTHER" id="PTHR34606:SF4">
    <property type="entry name" value="OUTER MEMBRANE LIPOPROTEIN DOLP"/>
    <property type="match status" value="1"/>
</dbReference>
<proteinExistence type="predicted"/>
<dbReference type="EMBL" id="FCOK02000003">
    <property type="protein sequence ID" value="SAL15646.1"/>
    <property type="molecule type" value="Genomic_DNA"/>
</dbReference>
<keyword evidence="1" id="KW-0732">Signal</keyword>
<feature type="region of interest" description="Disordered" evidence="2">
    <location>
        <begin position="229"/>
        <end position="277"/>
    </location>
</feature>
<dbReference type="InterPro" id="IPR051686">
    <property type="entry name" value="Lipoprotein_DolP"/>
</dbReference>
<organism evidence="4 5">
    <name type="scientific">Caballeronia udeis</name>
    <dbReference type="NCBI Taxonomy" id="1232866"/>
    <lineage>
        <taxon>Bacteria</taxon>
        <taxon>Pseudomonadati</taxon>
        <taxon>Pseudomonadota</taxon>
        <taxon>Betaproteobacteria</taxon>
        <taxon>Burkholderiales</taxon>
        <taxon>Burkholderiaceae</taxon>
        <taxon>Caballeronia</taxon>
    </lineage>
</organism>
<dbReference type="Gene3D" id="3.30.1340.30">
    <property type="match status" value="1"/>
</dbReference>
<evidence type="ECO:0000259" key="3">
    <source>
        <dbReference type="PROSITE" id="PS50914"/>
    </source>
</evidence>
<accession>A0A158F6Y8</accession>
<dbReference type="InterPro" id="IPR014004">
    <property type="entry name" value="Transpt-assoc_nodulatn_dom_bac"/>
</dbReference>
<evidence type="ECO:0000313" key="5">
    <source>
        <dbReference type="Proteomes" id="UP000054683"/>
    </source>
</evidence>
<dbReference type="InterPro" id="IPR007055">
    <property type="entry name" value="BON_dom"/>
</dbReference>
<reference evidence="4 5" key="1">
    <citation type="submission" date="2016-01" db="EMBL/GenBank/DDBJ databases">
        <authorList>
            <person name="Oliw E.H."/>
        </authorList>
    </citation>
    <scope>NUCLEOTIDE SEQUENCE [LARGE SCALE GENOMIC DNA]</scope>
    <source>
        <strain evidence="4">LMG 27134</strain>
    </source>
</reference>
<name>A0A158F6Y8_9BURK</name>
<evidence type="ECO:0000313" key="4">
    <source>
        <dbReference type="EMBL" id="SAL15646.1"/>
    </source>
</evidence>
<dbReference type="PROSITE" id="PS50914">
    <property type="entry name" value="BON"/>
    <property type="match status" value="2"/>
</dbReference>
<feature type="domain" description="BON" evidence="3">
    <location>
        <begin position="144"/>
        <end position="211"/>
    </location>
</feature>
<gene>
    <name evidence="4" type="ORF">AWB69_00753</name>
</gene>